<evidence type="ECO:0000313" key="7">
    <source>
        <dbReference type="Proteomes" id="UP000277896"/>
    </source>
</evidence>
<evidence type="ECO:0000313" key="4">
    <source>
        <dbReference type="EMBL" id="AYJ38501.1"/>
    </source>
</evidence>
<dbReference type="KEGG" id="lpx:ASU28_06570"/>
<dbReference type="PANTHER" id="PTHR43479:SF7">
    <property type="entry name" value="TETR-FAMILY TRANSCRIPTIONAL REGULATOR"/>
    <property type="match status" value="1"/>
</dbReference>
<dbReference type="PROSITE" id="PS50977">
    <property type="entry name" value="HTH_TETR_2"/>
    <property type="match status" value="1"/>
</dbReference>
<evidence type="ECO:0000313" key="5">
    <source>
        <dbReference type="EMBL" id="GBF00641.1"/>
    </source>
</evidence>
<reference evidence="5 6" key="1">
    <citation type="submission" date="2017-04" db="EMBL/GenBank/DDBJ databases">
        <title>In vitro and in silico characterization of Lactobacillus paraplantarum D2-1, a starter culture for soymilk fermentation.</title>
        <authorList>
            <person name="Endo A."/>
            <person name="Sasaki F."/>
            <person name="Maeno S."/>
            <person name="Kanesaki Y."/>
            <person name="Kubota E."/>
            <person name="Torres G.A."/>
            <person name="Tomita S."/>
            <person name="Nakagawa J."/>
        </authorList>
    </citation>
    <scope>NUCLEOTIDE SEQUENCE [LARGE SCALE GENOMIC DNA]</scope>
    <source>
        <strain evidence="5 6">D2-1</strain>
    </source>
</reference>
<organism evidence="4 7">
    <name type="scientific">Lactiplantibacillus paraplantarum</name>
    <dbReference type="NCBI Taxonomy" id="60520"/>
    <lineage>
        <taxon>Bacteria</taxon>
        <taxon>Bacillati</taxon>
        <taxon>Bacillota</taxon>
        <taxon>Bacilli</taxon>
        <taxon>Lactobacillales</taxon>
        <taxon>Lactobacillaceae</taxon>
        <taxon>Lactiplantibacillus</taxon>
    </lineage>
</organism>
<dbReference type="InterPro" id="IPR050624">
    <property type="entry name" value="HTH-type_Tx_Regulator"/>
</dbReference>
<evidence type="ECO:0000256" key="2">
    <source>
        <dbReference type="PROSITE-ProRule" id="PRU00335"/>
    </source>
</evidence>
<feature type="DNA-binding region" description="H-T-H motif" evidence="2">
    <location>
        <begin position="33"/>
        <end position="52"/>
    </location>
</feature>
<dbReference type="GeneID" id="79807187"/>
<dbReference type="AlphaFoldDB" id="A0A098R6R4"/>
<evidence type="ECO:0000313" key="6">
    <source>
        <dbReference type="Proteomes" id="UP000236162"/>
    </source>
</evidence>
<dbReference type="Gene3D" id="1.10.357.10">
    <property type="entry name" value="Tetracycline Repressor, domain 2"/>
    <property type="match status" value="1"/>
</dbReference>
<gene>
    <name evidence="4" type="ORF">LP667_06600</name>
    <name evidence="5" type="ORF">LPPLD21_00142</name>
</gene>
<dbReference type="SUPFAM" id="SSF46689">
    <property type="entry name" value="Homeodomain-like"/>
    <property type="match status" value="1"/>
</dbReference>
<dbReference type="Proteomes" id="UP000236162">
    <property type="component" value="Unassembled WGS sequence"/>
</dbReference>
<protein>
    <submittedName>
        <fullName evidence="4">TetR/AcrR family transcriptional regulator</fullName>
    </submittedName>
    <submittedName>
        <fullName evidence="5">Transcription regulator</fullName>
    </submittedName>
</protein>
<dbReference type="InterPro" id="IPR039532">
    <property type="entry name" value="TetR_C_Firmicutes"/>
</dbReference>
<dbReference type="Pfam" id="PF14278">
    <property type="entry name" value="TetR_C_8"/>
    <property type="match status" value="1"/>
</dbReference>
<dbReference type="InterPro" id="IPR001647">
    <property type="entry name" value="HTH_TetR"/>
</dbReference>
<accession>A0A098R6R4</accession>
<dbReference type="PANTHER" id="PTHR43479">
    <property type="entry name" value="ACREF/ENVCD OPERON REPRESSOR-RELATED"/>
    <property type="match status" value="1"/>
</dbReference>
<sequence>MSHEMDPRVDKTRRRLRQALITLLQTETVDNISVQKLTSTASITRGTFYLHYKDKPAFVDQALDDLVSELFAAAIVTVSVSDIMTNPLDPLQRVQVFSLSKALAYISQHAEAFETLLLDQRQLAVDQRINQQMTTWMTKFHHDFEDQFADLEVPVSIQVAYYVAATVGLMTDWLANDMIYTPHYLTKCIKKMHHLMAVGSISFTDFFVN</sequence>
<dbReference type="InterPro" id="IPR009057">
    <property type="entry name" value="Homeodomain-like_sf"/>
</dbReference>
<dbReference type="eggNOG" id="COG1309">
    <property type="taxonomic scope" value="Bacteria"/>
</dbReference>
<dbReference type="RefSeq" id="WP_021731673.1">
    <property type="nucleotide sequence ID" value="NZ_AVAI01000125.1"/>
</dbReference>
<reference evidence="4 7" key="2">
    <citation type="submission" date="2018-10" db="EMBL/GenBank/DDBJ databases">
        <title>Genome seuquencing of Lactobacillus species.</title>
        <authorList>
            <person name="Baek C."/>
            <person name="Yi H."/>
        </authorList>
    </citation>
    <scope>NUCLEOTIDE SEQUENCE [LARGE SCALE GENOMIC DNA]</scope>
    <source>
        <strain evidence="4 7">DSM 10667</strain>
    </source>
</reference>
<dbReference type="EMBL" id="CP032744">
    <property type="protein sequence ID" value="AYJ38501.1"/>
    <property type="molecule type" value="Genomic_DNA"/>
</dbReference>
<dbReference type="EMBL" id="BDOR01000001">
    <property type="protein sequence ID" value="GBF00641.1"/>
    <property type="molecule type" value="Genomic_DNA"/>
</dbReference>
<feature type="domain" description="HTH tetR-type" evidence="3">
    <location>
        <begin position="10"/>
        <end position="70"/>
    </location>
</feature>
<dbReference type="Proteomes" id="UP000277896">
    <property type="component" value="Chromosome"/>
</dbReference>
<keyword evidence="1 2" id="KW-0238">DNA-binding</keyword>
<dbReference type="GO" id="GO:0003677">
    <property type="term" value="F:DNA binding"/>
    <property type="evidence" value="ECO:0007669"/>
    <property type="project" value="UniProtKB-UniRule"/>
</dbReference>
<proteinExistence type="predicted"/>
<keyword evidence="6" id="KW-1185">Reference proteome</keyword>
<name>A0A098R6R4_9LACO</name>
<evidence type="ECO:0000256" key="1">
    <source>
        <dbReference type="ARBA" id="ARBA00023125"/>
    </source>
</evidence>
<evidence type="ECO:0000259" key="3">
    <source>
        <dbReference type="PROSITE" id="PS50977"/>
    </source>
</evidence>